<dbReference type="PANTHER" id="PTHR43747:SF5">
    <property type="entry name" value="FAD-BINDING DOMAIN-CONTAINING PROTEIN"/>
    <property type="match status" value="1"/>
</dbReference>
<dbReference type="PANTHER" id="PTHR43747">
    <property type="entry name" value="FAD-BINDING PROTEIN"/>
    <property type="match status" value="1"/>
</dbReference>
<dbReference type="PRINTS" id="PR00420">
    <property type="entry name" value="RNGMNOXGNASE"/>
</dbReference>
<dbReference type="EMBL" id="CP163440">
    <property type="protein sequence ID" value="XDQ66394.1"/>
    <property type="molecule type" value="Genomic_DNA"/>
</dbReference>
<comment type="similarity">
    <text evidence="2">Belongs to the flavin-dependent halogenase family. Bacterial tryptophan halogenase subfamily.</text>
</comment>
<dbReference type="InterPro" id="IPR002938">
    <property type="entry name" value="FAD-bd"/>
</dbReference>
<dbReference type="RefSeq" id="WP_369263406.1">
    <property type="nucleotide sequence ID" value="NZ_CP163440.1"/>
</dbReference>
<protein>
    <submittedName>
        <fullName evidence="4">NAD(P)/FAD-dependent oxidoreductase</fullName>
        <ecNumber evidence="4">1.-.-.-</ecNumber>
    </submittedName>
</protein>
<name>A0AB39SM27_9ACTN</name>
<sequence length="559" mass="61381">MRHVDVTGKDSSRTVYDVAVIGGGFAGSLLAAVLARNGVRTLLVEEETSPRFSVGESMVPYTAALARVVARRYRVPEVEHLTSLKAVQGKVSANCGVMRNMGFVHHREHLRQHPGEVYQVVNPSVVPPVPHLFREDVDACLLGVARQYGAEVCTGSRVDGVDIDPDVGVTLRTGSGDEFAARYVVDAGGHRALLAGELGLREEPSRARHQSRTLFTHMTGVTPYDETPAGRQHDQPSPWHQGTLHHVFDGGWLWVIPFGNQPRSANSRCSVGLTLDPRRHPVSGLSPQEEFDAFLRRFPDVAGQFTHAMPSRPWTSTGRLQYSSKRVVGDRYCLVAHAAGFVDPLYSRGLAHSLEVVNALGRRLIDAARDGDWSTERFQYVEDLQQALFDAHDDLAYASFVSFRDFELFNAVVRTWTVSTVLGALAVENACARYGRSGDDSVFRDLEDTRHPGSPFPGSAHYNALGPLTRTLCEEVEAGARTSGSAAERIFDAIRQADYLPPSLGLGDPADRFFHNTPARIVRAARWVRTDAPDEVGALLKGAMGGLIRERLRGARRPH</sequence>
<dbReference type="Gene3D" id="3.50.50.60">
    <property type="entry name" value="FAD/NAD(P)-binding domain"/>
    <property type="match status" value="1"/>
</dbReference>
<dbReference type="InterPro" id="IPR036188">
    <property type="entry name" value="FAD/NAD-bd_sf"/>
</dbReference>
<evidence type="ECO:0000256" key="2">
    <source>
        <dbReference type="ARBA" id="ARBA00038396"/>
    </source>
</evidence>
<evidence type="ECO:0000259" key="3">
    <source>
        <dbReference type="Pfam" id="PF01494"/>
    </source>
</evidence>
<dbReference type="SUPFAM" id="SSF51905">
    <property type="entry name" value="FAD/NAD(P)-binding domain"/>
    <property type="match status" value="1"/>
</dbReference>
<feature type="domain" description="FAD-binding" evidence="3">
    <location>
        <begin position="16"/>
        <end position="206"/>
    </location>
</feature>
<evidence type="ECO:0000256" key="1">
    <source>
        <dbReference type="ARBA" id="ARBA00023002"/>
    </source>
</evidence>
<proteinExistence type="inferred from homology"/>
<dbReference type="Pfam" id="PF01494">
    <property type="entry name" value="FAD_binding_3"/>
    <property type="match status" value="1"/>
</dbReference>
<keyword evidence="1 4" id="KW-0560">Oxidoreductase</keyword>
<gene>
    <name evidence="4" type="ORF">AB5J50_39100</name>
</gene>
<dbReference type="GO" id="GO:0016491">
    <property type="term" value="F:oxidoreductase activity"/>
    <property type="evidence" value="ECO:0007669"/>
    <property type="project" value="UniProtKB-KW"/>
</dbReference>
<dbReference type="AlphaFoldDB" id="A0AB39SM27"/>
<dbReference type="InterPro" id="IPR050816">
    <property type="entry name" value="Flavin-dep_Halogenase_NPB"/>
</dbReference>
<organism evidence="4">
    <name type="scientific">Streptomyces sp. R35</name>
    <dbReference type="NCBI Taxonomy" id="3238630"/>
    <lineage>
        <taxon>Bacteria</taxon>
        <taxon>Bacillati</taxon>
        <taxon>Actinomycetota</taxon>
        <taxon>Actinomycetes</taxon>
        <taxon>Kitasatosporales</taxon>
        <taxon>Streptomycetaceae</taxon>
        <taxon>Streptomyces</taxon>
    </lineage>
</organism>
<dbReference type="GO" id="GO:0071949">
    <property type="term" value="F:FAD binding"/>
    <property type="evidence" value="ECO:0007669"/>
    <property type="project" value="InterPro"/>
</dbReference>
<evidence type="ECO:0000313" key="4">
    <source>
        <dbReference type="EMBL" id="XDQ66394.1"/>
    </source>
</evidence>
<dbReference type="EC" id="1.-.-.-" evidence="4"/>
<reference evidence="4" key="1">
    <citation type="submission" date="2024-07" db="EMBL/GenBank/DDBJ databases">
        <authorList>
            <person name="Yu S.T."/>
        </authorList>
    </citation>
    <scope>NUCLEOTIDE SEQUENCE</scope>
    <source>
        <strain evidence="4">R35</strain>
    </source>
</reference>
<accession>A0AB39SM27</accession>